<feature type="transmembrane region" description="Helical" evidence="1">
    <location>
        <begin position="469"/>
        <end position="493"/>
    </location>
</feature>
<evidence type="ECO:0000256" key="1">
    <source>
        <dbReference type="SAM" id="Phobius"/>
    </source>
</evidence>
<feature type="transmembrane region" description="Helical" evidence="1">
    <location>
        <begin position="957"/>
        <end position="976"/>
    </location>
</feature>
<feature type="transmembrane region" description="Helical" evidence="1">
    <location>
        <begin position="988"/>
        <end position="1013"/>
    </location>
</feature>
<dbReference type="Gene3D" id="3.30.2090.10">
    <property type="entry name" value="Multidrug efflux transporter AcrB TolC docking domain, DN and DC subdomains"/>
    <property type="match status" value="2"/>
</dbReference>
<dbReference type="SUPFAM" id="SSF82866">
    <property type="entry name" value="Multidrug efflux transporter AcrB transmembrane domain"/>
    <property type="match status" value="2"/>
</dbReference>
<dbReference type="Pfam" id="PF00873">
    <property type="entry name" value="ACR_tran"/>
    <property type="match status" value="1"/>
</dbReference>
<dbReference type="Gene3D" id="3.30.70.1440">
    <property type="entry name" value="Multidrug efflux transporter AcrB pore domain"/>
    <property type="match status" value="1"/>
</dbReference>
<dbReference type="AlphaFoldDB" id="A0A258HIX6"/>
<reference evidence="2 3" key="1">
    <citation type="submission" date="2017-03" db="EMBL/GenBank/DDBJ databases">
        <title>Lifting the veil on microbial sulfur biogeochemistry in mining wastewaters.</title>
        <authorList>
            <person name="Kantor R.S."/>
            <person name="Colenbrander Nelson T."/>
            <person name="Marshall S."/>
            <person name="Bennett D."/>
            <person name="Apte S."/>
            <person name="Camacho D."/>
            <person name="Thomas B.C."/>
            <person name="Warren L.A."/>
            <person name="Banfield J.F."/>
        </authorList>
    </citation>
    <scope>NUCLEOTIDE SEQUENCE [LARGE SCALE GENOMIC DNA]</scope>
    <source>
        <strain evidence="2">32-68-21</strain>
    </source>
</reference>
<dbReference type="PANTHER" id="PTHR32063:SF4">
    <property type="entry name" value="SLR6043 PROTEIN"/>
    <property type="match status" value="1"/>
</dbReference>
<feature type="transmembrane region" description="Helical" evidence="1">
    <location>
        <begin position="341"/>
        <end position="359"/>
    </location>
</feature>
<dbReference type="SUPFAM" id="SSF82714">
    <property type="entry name" value="Multidrug efflux transporter AcrB TolC docking domain, DN and DC subdomains"/>
    <property type="match status" value="2"/>
</dbReference>
<dbReference type="Gene3D" id="3.30.70.1430">
    <property type="entry name" value="Multidrug efflux transporter AcrB pore domain"/>
    <property type="match status" value="2"/>
</dbReference>
<evidence type="ECO:0000313" key="3">
    <source>
        <dbReference type="Proteomes" id="UP000216147"/>
    </source>
</evidence>
<evidence type="ECO:0000313" key="2">
    <source>
        <dbReference type="EMBL" id="OYX56930.1"/>
    </source>
</evidence>
<dbReference type="Proteomes" id="UP000216147">
    <property type="component" value="Unassembled WGS sequence"/>
</dbReference>
<keyword evidence="1" id="KW-1133">Transmembrane helix</keyword>
<dbReference type="Gene3D" id="1.20.1640.10">
    <property type="entry name" value="Multidrug efflux transporter AcrB transmembrane domain"/>
    <property type="match status" value="2"/>
</dbReference>
<feature type="transmembrane region" description="Helical" evidence="1">
    <location>
        <begin position="527"/>
        <end position="546"/>
    </location>
</feature>
<dbReference type="GO" id="GO:0042910">
    <property type="term" value="F:xenobiotic transmembrane transporter activity"/>
    <property type="evidence" value="ECO:0007669"/>
    <property type="project" value="TreeGrafter"/>
</dbReference>
<name>A0A258HIX6_9CAUL</name>
<dbReference type="PRINTS" id="PR00702">
    <property type="entry name" value="ACRIFLAVINRP"/>
</dbReference>
<accession>A0A258HIX6</accession>
<keyword evidence="1" id="KW-0812">Transmembrane</keyword>
<proteinExistence type="predicted"/>
<dbReference type="InterPro" id="IPR001036">
    <property type="entry name" value="Acrflvin-R"/>
</dbReference>
<comment type="caution">
    <text evidence="2">The sequence shown here is derived from an EMBL/GenBank/DDBJ whole genome shotgun (WGS) entry which is preliminary data.</text>
</comment>
<feature type="transmembrane region" description="Helical" evidence="1">
    <location>
        <begin position="366"/>
        <end position="384"/>
    </location>
</feature>
<dbReference type="InterPro" id="IPR027463">
    <property type="entry name" value="AcrB_DN_DC_subdom"/>
</dbReference>
<dbReference type="PANTHER" id="PTHR32063">
    <property type="match status" value="1"/>
</dbReference>
<dbReference type="Gene3D" id="3.30.70.1320">
    <property type="entry name" value="Multidrug efflux transporter AcrB pore domain like"/>
    <property type="match status" value="1"/>
</dbReference>
<dbReference type="SUPFAM" id="SSF82693">
    <property type="entry name" value="Multidrug efflux transporter AcrB pore domain, PN1, PN2, PC1 and PC2 subdomains"/>
    <property type="match status" value="2"/>
</dbReference>
<feature type="transmembrane region" description="Helical" evidence="1">
    <location>
        <begin position="857"/>
        <end position="876"/>
    </location>
</feature>
<feature type="transmembrane region" description="Helical" evidence="1">
    <location>
        <begin position="440"/>
        <end position="457"/>
    </location>
</feature>
<sequence length="1018" mass="106072">MLTLIVRWSLSRPRLVALLAGLIVAYGLVTLSRAKFDVFPDFVPPQVEVQTEAPGLSAEQVEQLITRPIEQAIAGGQGIEAVRSESIQGISVVTVVFADKVDPYRARQTVTDSLVEAGSALPAIAKSPQVAPLTSSTMDLLKIGFTSDVLSPEQLRSLIDTVVRPRLLSTQGVARASVYGGEVSRIEVRMRPGDMARFNITPSDLASAVAAATGVRGGGFVDTPAQRILVTPQGQAQGPDDLARGVIRSVVGQRVLVGDVADVVEAFEPRLGEALIMGRPGVLISLSSQYGANTLDATRAVDAALAELQPALTAQKVWVNADLHRPANFINTALSGLREDLVIGAVLIAVVLFAFMGSARTVIISFVSIPISLLAALIVMDLLGHTLDTMVLGGLAVALGVVVDDAVIDVENIVRRLREKTSGSLAEVIQHASVEVRGPVVYATLVVALTLAPVLLLDGLQGRFFSPLASAFILATMASLLVAVIVTPALALLTLNGWTPVAEPGWLSRLKTRATGVIAKGAGRGSVAMVATAASAIALLAAPFVFPSELLPTFREGHFVVGVAAAPGTSLEASRSLGQSLTTEFLAIEGVQTVEQQIGRAQGGEDTWGPEQSEFHIELKPHLSGAAQDRVEAGLHAALDSHPGLETEVLTFLGDRIGESVTGEKAPVAVSVFGDDLGDLDSASHAVARALEAIPGTGDVTRQTPPEAPAVRISPRVDQLGNAGLTVNDMLDVVSSAYLGTVATQLYRPDRAIDVTVILPPEQRADPAAIGQVMLRGAAGEVPLSSVANVGMGSQRTVVSREAGRRREVVTADPSPADVARVAREAKAAIATLRLPPGIVASVSSTADATASARNQLVFNCAIAALAAVVLLLLAFGDGRSVGLVLCSAPVALLGGILALPLAGGSLSLGALVGFVTLFGISSRNSILLVAHVDHVVRHEKREWSLETLVKATEERVTPILMTALVTGLGLLPLALQNGEAGREIQGPMAIVILGGLLTSTAATLFMLPALIWRYRRA</sequence>
<gene>
    <name evidence="2" type="ORF">B7Y86_09290</name>
</gene>
<organism evidence="2 3">
    <name type="scientific">Brevundimonas subvibrioides</name>
    <dbReference type="NCBI Taxonomy" id="74313"/>
    <lineage>
        <taxon>Bacteria</taxon>
        <taxon>Pseudomonadati</taxon>
        <taxon>Pseudomonadota</taxon>
        <taxon>Alphaproteobacteria</taxon>
        <taxon>Caulobacterales</taxon>
        <taxon>Caulobacteraceae</taxon>
        <taxon>Brevundimonas</taxon>
    </lineage>
</organism>
<protein>
    <submittedName>
        <fullName evidence="2">Acriflavine resistance protein B</fullName>
    </submittedName>
</protein>
<keyword evidence="1" id="KW-0472">Membrane</keyword>
<dbReference type="EMBL" id="NCEQ01000007">
    <property type="protein sequence ID" value="OYX56930.1"/>
    <property type="molecule type" value="Genomic_DNA"/>
</dbReference>
<dbReference type="GO" id="GO:0005886">
    <property type="term" value="C:plasma membrane"/>
    <property type="evidence" value="ECO:0007669"/>
    <property type="project" value="TreeGrafter"/>
</dbReference>